<evidence type="ECO:0000256" key="2">
    <source>
        <dbReference type="ARBA" id="ARBA00022491"/>
    </source>
</evidence>
<dbReference type="Gene3D" id="3.30.1490.190">
    <property type="match status" value="1"/>
</dbReference>
<dbReference type="InterPro" id="IPR036390">
    <property type="entry name" value="WH_DNA-bd_sf"/>
</dbReference>
<dbReference type="InterPro" id="IPR036388">
    <property type="entry name" value="WH-like_DNA-bd_sf"/>
</dbReference>
<feature type="binding site" evidence="7">
    <location>
        <position position="95"/>
    </location>
    <ligand>
        <name>Zn(2+)</name>
        <dbReference type="ChEBI" id="CHEBI:29105"/>
    </ligand>
</feature>
<dbReference type="InterPro" id="IPR002481">
    <property type="entry name" value="FUR"/>
</dbReference>
<dbReference type="GO" id="GO:0008270">
    <property type="term" value="F:zinc ion binding"/>
    <property type="evidence" value="ECO:0007669"/>
    <property type="project" value="TreeGrafter"/>
</dbReference>
<feature type="binding site" evidence="7">
    <location>
        <position position="92"/>
    </location>
    <ligand>
        <name>Zn(2+)</name>
        <dbReference type="ChEBI" id="CHEBI:29105"/>
    </ligand>
</feature>
<dbReference type="Pfam" id="PF01475">
    <property type="entry name" value="FUR"/>
    <property type="match status" value="1"/>
</dbReference>
<comment type="cofactor">
    <cofactor evidence="8">
        <name>Mn(2+)</name>
        <dbReference type="ChEBI" id="CHEBI:29035"/>
    </cofactor>
    <cofactor evidence="8">
        <name>Fe(2+)</name>
        <dbReference type="ChEBI" id="CHEBI:29033"/>
    </cofactor>
    <text evidence="8">Binds 1 Mn(2+) or Fe(2+) ion per subunit.</text>
</comment>
<keyword evidence="2" id="KW-0678">Repressor</keyword>
<dbReference type="InterPro" id="IPR043135">
    <property type="entry name" value="Fur_C"/>
</dbReference>
<dbReference type="PANTHER" id="PTHR33202:SF7">
    <property type="entry name" value="FERRIC UPTAKE REGULATION PROTEIN"/>
    <property type="match status" value="1"/>
</dbReference>
<dbReference type="Gene3D" id="1.10.10.10">
    <property type="entry name" value="Winged helix-like DNA-binding domain superfamily/Winged helix DNA-binding domain"/>
    <property type="match status" value="1"/>
</dbReference>
<evidence type="ECO:0000313" key="9">
    <source>
        <dbReference type="EMBL" id="OGK74233.1"/>
    </source>
</evidence>
<organism evidence="9 10">
    <name type="scientific">Candidatus Roizmanbacteria bacterium RIFOXYD1_FULL_38_12</name>
    <dbReference type="NCBI Taxonomy" id="1802093"/>
    <lineage>
        <taxon>Bacteria</taxon>
        <taxon>Candidatus Roizmaniibacteriota</taxon>
    </lineage>
</organism>
<evidence type="ECO:0000256" key="5">
    <source>
        <dbReference type="ARBA" id="ARBA00023125"/>
    </source>
</evidence>
<sequence>MKTIAVIKQRGNRLTKPRKAISTILLQTKFPLTIKEIMNQLKKNDVYTDTVSIYRTVKLLLNLRCIQQIEFGDGKKRFEAVKENNHHHHIICDKCGKVEEIFFKDENYFALQLKKKTQYKIHRHSLEFFGLCQNCY</sequence>
<feature type="binding site" evidence="8">
    <location>
        <position position="86"/>
    </location>
    <ligand>
        <name>Fe cation</name>
        <dbReference type="ChEBI" id="CHEBI:24875"/>
    </ligand>
</feature>
<feature type="binding site" evidence="8">
    <location>
        <position position="124"/>
    </location>
    <ligand>
        <name>Fe cation</name>
        <dbReference type="ChEBI" id="CHEBI:24875"/>
    </ligand>
</feature>
<keyword evidence="7" id="KW-0479">Metal-binding</keyword>
<evidence type="ECO:0000256" key="8">
    <source>
        <dbReference type="PIRSR" id="PIRSR602481-2"/>
    </source>
</evidence>
<dbReference type="GO" id="GO:0000976">
    <property type="term" value="F:transcription cis-regulatory region binding"/>
    <property type="evidence" value="ECO:0007669"/>
    <property type="project" value="TreeGrafter"/>
</dbReference>
<name>A0A1F7L282_9BACT</name>
<evidence type="ECO:0000256" key="6">
    <source>
        <dbReference type="ARBA" id="ARBA00023163"/>
    </source>
</evidence>
<dbReference type="Proteomes" id="UP000177050">
    <property type="component" value="Unassembled WGS sequence"/>
</dbReference>
<dbReference type="GO" id="GO:0003700">
    <property type="term" value="F:DNA-binding transcription factor activity"/>
    <property type="evidence" value="ECO:0007669"/>
    <property type="project" value="InterPro"/>
</dbReference>
<dbReference type="GO" id="GO:1900376">
    <property type="term" value="P:regulation of secondary metabolite biosynthetic process"/>
    <property type="evidence" value="ECO:0007669"/>
    <property type="project" value="TreeGrafter"/>
</dbReference>
<evidence type="ECO:0000256" key="3">
    <source>
        <dbReference type="ARBA" id="ARBA00022833"/>
    </source>
</evidence>
<evidence type="ECO:0000313" key="10">
    <source>
        <dbReference type="Proteomes" id="UP000177050"/>
    </source>
</evidence>
<dbReference type="GO" id="GO:0045892">
    <property type="term" value="P:negative regulation of DNA-templated transcription"/>
    <property type="evidence" value="ECO:0007669"/>
    <property type="project" value="TreeGrafter"/>
</dbReference>
<comment type="cofactor">
    <cofactor evidence="7">
        <name>Zn(2+)</name>
        <dbReference type="ChEBI" id="CHEBI:29105"/>
    </cofactor>
    <text evidence="7">Binds 1 zinc ion per subunit.</text>
</comment>
<feature type="binding site" evidence="7">
    <location>
        <position position="132"/>
    </location>
    <ligand>
        <name>Zn(2+)</name>
        <dbReference type="ChEBI" id="CHEBI:29105"/>
    </ligand>
</feature>
<evidence type="ECO:0008006" key="11">
    <source>
        <dbReference type="Google" id="ProtNLM"/>
    </source>
</evidence>
<keyword evidence="4" id="KW-0805">Transcription regulation</keyword>
<comment type="similarity">
    <text evidence="1">Belongs to the Fur family.</text>
</comment>
<dbReference type="CDD" id="cd07153">
    <property type="entry name" value="Fur_like"/>
    <property type="match status" value="1"/>
</dbReference>
<reference evidence="9 10" key="1">
    <citation type="journal article" date="2016" name="Nat. Commun.">
        <title>Thousands of microbial genomes shed light on interconnected biogeochemical processes in an aquifer system.</title>
        <authorList>
            <person name="Anantharaman K."/>
            <person name="Brown C.T."/>
            <person name="Hug L.A."/>
            <person name="Sharon I."/>
            <person name="Castelle C.J."/>
            <person name="Probst A.J."/>
            <person name="Thomas B.C."/>
            <person name="Singh A."/>
            <person name="Wilkins M.J."/>
            <person name="Karaoz U."/>
            <person name="Brodie E.L."/>
            <person name="Williams K.H."/>
            <person name="Hubbard S.S."/>
            <person name="Banfield J.F."/>
        </authorList>
    </citation>
    <scope>NUCLEOTIDE SEQUENCE [LARGE SCALE GENOMIC DNA]</scope>
</reference>
<evidence type="ECO:0000256" key="4">
    <source>
        <dbReference type="ARBA" id="ARBA00023015"/>
    </source>
</evidence>
<gene>
    <name evidence="9" type="ORF">A3K52_05715</name>
</gene>
<keyword evidence="3 7" id="KW-0862">Zinc</keyword>
<comment type="caution">
    <text evidence="9">The sequence shown here is derived from an EMBL/GenBank/DDBJ whole genome shotgun (WGS) entry which is preliminary data.</text>
</comment>
<evidence type="ECO:0000256" key="1">
    <source>
        <dbReference type="ARBA" id="ARBA00007957"/>
    </source>
</evidence>
<dbReference type="PANTHER" id="PTHR33202">
    <property type="entry name" value="ZINC UPTAKE REGULATION PROTEIN"/>
    <property type="match status" value="1"/>
</dbReference>
<dbReference type="SUPFAM" id="SSF46785">
    <property type="entry name" value="Winged helix' DNA-binding domain"/>
    <property type="match status" value="1"/>
</dbReference>
<feature type="binding site" evidence="7">
    <location>
        <position position="135"/>
    </location>
    <ligand>
        <name>Zn(2+)</name>
        <dbReference type="ChEBI" id="CHEBI:29105"/>
    </ligand>
</feature>
<evidence type="ECO:0000256" key="7">
    <source>
        <dbReference type="PIRSR" id="PIRSR602481-1"/>
    </source>
</evidence>
<dbReference type="AlphaFoldDB" id="A0A1F7L282"/>
<proteinExistence type="inferred from homology"/>
<keyword evidence="5" id="KW-0238">DNA-binding</keyword>
<keyword evidence="6" id="KW-0804">Transcription</keyword>
<accession>A0A1F7L282</accession>
<keyword evidence="8" id="KW-0408">Iron</keyword>
<protein>
    <recommendedName>
        <fullName evidence="11">Transcriptional repressor</fullName>
    </recommendedName>
</protein>
<dbReference type="EMBL" id="MGBR01000001">
    <property type="protein sequence ID" value="OGK74233.1"/>
    <property type="molecule type" value="Genomic_DNA"/>
</dbReference>